<proteinExistence type="inferred from homology"/>
<evidence type="ECO:0000256" key="3">
    <source>
        <dbReference type="ARBA" id="ARBA00022617"/>
    </source>
</evidence>
<evidence type="ECO:0000259" key="12">
    <source>
        <dbReference type="PROSITE" id="PS50873"/>
    </source>
</evidence>
<dbReference type="InterPro" id="IPR000823">
    <property type="entry name" value="Peroxidase_pln"/>
</dbReference>
<feature type="binding site" evidence="9">
    <location>
        <position position="53"/>
    </location>
    <ligand>
        <name>Ca(2+)</name>
        <dbReference type="ChEBI" id="CHEBI:29108"/>
        <label>2</label>
    </ligand>
</feature>
<dbReference type="InterPro" id="IPR010255">
    <property type="entry name" value="Haem_peroxidase_sf"/>
</dbReference>
<organism evidence="13">
    <name type="scientific">Oryza meridionalis</name>
    <dbReference type="NCBI Taxonomy" id="40149"/>
    <lineage>
        <taxon>Eukaryota</taxon>
        <taxon>Viridiplantae</taxon>
        <taxon>Streptophyta</taxon>
        <taxon>Embryophyta</taxon>
        <taxon>Tracheophyta</taxon>
        <taxon>Spermatophyta</taxon>
        <taxon>Magnoliopsida</taxon>
        <taxon>Liliopsida</taxon>
        <taxon>Poales</taxon>
        <taxon>Poaceae</taxon>
        <taxon>BOP clade</taxon>
        <taxon>Oryzoideae</taxon>
        <taxon>Oryzeae</taxon>
        <taxon>Oryzinae</taxon>
        <taxon>Oryza</taxon>
    </lineage>
</organism>
<evidence type="ECO:0000256" key="9">
    <source>
        <dbReference type="PIRSR" id="PIRSR600823-3"/>
    </source>
</evidence>
<keyword evidence="14" id="KW-1185">Reference proteome</keyword>
<evidence type="ECO:0000256" key="7">
    <source>
        <dbReference type="ARBA" id="ARBA00023004"/>
    </source>
</evidence>
<dbReference type="eggNOG" id="ENOG502QRTP">
    <property type="taxonomic scope" value="Eukaryota"/>
</dbReference>
<sequence>MAKFANYPNPIAHAYPQSIYGYSGYGAEHSDTVQPIHLTIYTNITTMDQGAHTIGIAHCSSFADRLYGGAGAGGNANGKCRTAGDGVPYLTFDLGYYRAVLRHRGLLRSDPALATDAAARADIAGVVASPPEVFFQVFGRSMATLGAVQVKIGSQGEIRRNCAVVNSGH</sequence>
<dbReference type="Pfam" id="PF00141">
    <property type="entry name" value="peroxidase"/>
    <property type="match status" value="1"/>
</dbReference>
<evidence type="ECO:0000256" key="8">
    <source>
        <dbReference type="ARBA" id="ARBA00023324"/>
    </source>
</evidence>
<dbReference type="GO" id="GO:0140825">
    <property type="term" value="F:lactoperoxidase activity"/>
    <property type="evidence" value="ECO:0007669"/>
    <property type="project" value="UniProtKB-EC"/>
</dbReference>
<dbReference type="EnsemblPlants" id="OMERI02G05520.1">
    <property type="protein sequence ID" value="OMERI02G05520.1"/>
    <property type="gene ID" value="OMERI02G05520"/>
</dbReference>
<evidence type="ECO:0000256" key="4">
    <source>
        <dbReference type="ARBA" id="ARBA00022723"/>
    </source>
</evidence>
<evidence type="ECO:0000313" key="13">
    <source>
        <dbReference type="EnsemblPlants" id="OMERI02G05520.1"/>
    </source>
</evidence>
<comment type="cofactor">
    <cofactor evidence="9">
        <name>Ca(2+)</name>
        <dbReference type="ChEBI" id="CHEBI:29108"/>
    </cofactor>
    <text evidence="9">Binds 2 calcium ions per subunit.</text>
</comment>
<keyword evidence="4 9" id="KW-0479">Metal-binding</keyword>
<evidence type="ECO:0000256" key="10">
    <source>
        <dbReference type="PIRSR" id="PIRSR600823-5"/>
    </source>
</evidence>
<dbReference type="PANTHER" id="PTHR31517">
    <property type="match status" value="1"/>
</dbReference>
<evidence type="ECO:0000256" key="2">
    <source>
        <dbReference type="ARBA" id="ARBA00022559"/>
    </source>
</evidence>
<dbReference type="STRING" id="40149.A0A0E0CG05"/>
<name>A0A0E0CG05_9ORYZ</name>
<dbReference type="Gramene" id="OMERI02G05520.1">
    <property type="protein sequence ID" value="OMERI02G05520.1"/>
    <property type="gene ID" value="OMERI02G05520"/>
</dbReference>
<dbReference type="Gene3D" id="1.10.520.10">
    <property type="match status" value="1"/>
</dbReference>
<accession>A0A0E0CG05</accession>
<dbReference type="SUPFAM" id="SSF48113">
    <property type="entry name" value="Heme-dependent peroxidases"/>
    <property type="match status" value="1"/>
</dbReference>
<dbReference type="PRINTS" id="PR00461">
    <property type="entry name" value="PLPEROXIDASE"/>
</dbReference>
<keyword evidence="5 9" id="KW-0106">Calcium</keyword>
<protein>
    <recommendedName>
        <fullName evidence="12">Plant heme peroxidase family profile domain-containing protein</fullName>
    </recommendedName>
</protein>
<comment type="cofactor">
    <cofactor evidence="9">
        <name>heme b</name>
        <dbReference type="ChEBI" id="CHEBI:60344"/>
    </cofactor>
    <text evidence="9">Binds 1 heme b (iron(II)-protoporphyrin IX) group per subunit.</text>
</comment>
<dbReference type="PROSITE" id="PS50873">
    <property type="entry name" value="PEROXIDASE_4"/>
    <property type="match status" value="1"/>
</dbReference>
<keyword evidence="2" id="KW-0575">Peroxidase</keyword>
<keyword evidence="10" id="KW-1015">Disulfide bond</keyword>
<feature type="domain" description="Plant heme peroxidase family profile" evidence="12">
    <location>
        <begin position="38"/>
        <end position="166"/>
    </location>
</feature>
<dbReference type="PANTHER" id="PTHR31517:SF17">
    <property type="entry name" value="PEROXIDASE 6"/>
    <property type="match status" value="1"/>
</dbReference>
<dbReference type="GO" id="GO:0006979">
    <property type="term" value="P:response to oxidative stress"/>
    <property type="evidence" value="ECO:0007669"/>
    <property type="project" value="InterPro"/>
</dbReference>
<dbReference type="GO" id="GO:0046872">
    <property type="term" value="F:metal ion binding"/>
    <property type="evidence" value="ECO:0007669"/>
    <property type="project" value="UniProtKB-KW"/>
</dbReference>
<reference evidence="13" key="1">
    <citation type="submission" date="2015-04" db="UniProtKB">
        <authorList>
            <consortium name="EnsemblPlants"/>
        </authorList>
    </citation>
    <scope>IDENTIFICATION</scope>
</reference>
<dbReference type="GO" id="GO:0020037">
    <property type="term" value="F:heme binding"/>
    <property type="evidence" value="ECO:0007669"/>
    <property type="project" value="InterPro"/>
</dbReference>
<evidence type="ECO:0000256" key="11">
    <source>
        <dbReference type="RuleBase" id="RU004241"/>
    </source>
</evidence>
<evidence type="ECO:0000256" key="1">
    <source>
        <dbReference type="ARBA" id="ARBA00000189"/>
    </source>
</evidence>
<feature type="disulfide bond" evidence="10">
    <location>
        <begin position="59"/>
        <end position="80"/>
    </location>
</feature>
<evidence type="ECO:0000256" key="6">
    <source>
        <dbReference type="ARBA" id="ARBA00023002"/>
    </source>
</evidence>
<keyword evidence="8" id="KW-0376">Hydrogen peroxide</keyword>
<dbReference type="HOGENOM" id="CLU_010543_7_1_1"/>
<comment type="catalytic activity">
    <reaction evidence="1">
        <text>2 a phenolic donor + H2O2 = 2 a phenolic radical donor + 2 H2O</text>
        <dbReference type="Rhea" id="RHEA:56136"/>
        <dbReference type="ChEBI" id="CHEBI:15377"/>
        <dbReference type="ChEBI" id="CHEBI:16240"/>
        <dbReference type="ChEBI" id="CHEBI:139520"/>
        <dbReference type="ChEBI" id="CHEBI:139521"/>
        <dbReference type="EC" id="1.11.1.7"/>
    </reaction>
</comment>
<feature type="binding site" evidence="9">
    <location>
        <position position="93"/>
    </location>
    <ligand>
        <name>Ca(2+)</name>
        <dbReference type="ChEBI" id="CHEBI:29108"/>
        <label>2</label>
    </ligand>
</feature>
<evidence type="ECO:0000313" key="14">
    <source>
        <dbReference type="Proteomes" id="UP000008021"/>
    </source>
</evidence>
<feature type="binding site" description="axial binding residue" evidence="9">
    <location>
        <position position="52"/>
    </location>
    <ligand>
        <name>heme b</name>
        <dbReference type="ChEBI" id="CHEBI:60344"/>
    </ligand>
    <ligandPart>
        <name>Fe</name>
        <dbReference type="ChEBI" id="CHEBI:18248"/>
    </ligandPart>
</feature>
<comment type="similarity">
    <text evidence="11">Belongs to the peroxidase family.</text>
</comment>
<dbReference type="Proteomes" id="UP000008021">
    <property type="component" value="Chromosome 2"/>
</dbReference>
<dbReference type="GO" id="GO:0042744">
    <property type="term" value="P:hydrogen peroxide catabolic process"/>
    <property type="evidence" value="ECO:0007669"/>
    <property type="project" value="UniProtKB-KW"/>
</dbReference>
<evidence type="ECO:0000256" key="5">
    <source>
        <dbReference type="ARBA" id="ARBA00022837"/>
    </source>
</evidence>
<dbReference type="Gene3D" id="1.10.420.10">
    <property type="entry name" value="Peroxidase, domain 2"/>
    <property type="match status" value="1"/>
</dbReference>
<dbReference type="InterPro" id="IPR002016">
    <property type="entry name" value="Haem_peroxidase"/>
</dbReference>
<keyword evidence="3" id="KW-0349">Heme</keyword>
<keyword evidence="7 9" id="KW-0408">Iron</keyword>
<keyword evidence="6" id="KW-0560">Oxidoreductase</keyword>
<reference evidence="13" key="2">
    <citation type="submission" date="2018-05" db="EMBL/GenBank/DDBJ databases">
        <title>OmerRS3 (Oryza meridionalis Reference Sequence Version 3).</title>
        <authorList>
            <person name="Zhang J."/>
            <person name="Kudrna D."/>
            <person name="Lee S."/>
            <person name="Talag J."/>
            <person name="Welchert J."/>
            <person name="Wing R.A."/>
        </authorList>
    </citation>
    <scope>NUCLEOTIDE SEQUENCE [LARGE SCALE GENOMIC DNA]</scope>
    <source>
        <strain evidence="13">cv. OR44</strain>
    </source>
</reference>
<dbReference type="AlphaFoldDB" id="A0A0E0CG05"/>